<dbReference type="Gene3D" id="3.10.20.90">
    <property type="entry name" value="Phosphatidylinositol 3-kinase Catalytic Subunit, Chain A, domain 1"/>
    <property type="match status" value="1"/>
</dbReference>
<feature type="compositionally biased region" description="Low complexity" evidence="8">
    <location>
        <begin position="165"/>
        <end position="180"/>
    </location>
</feature>
<evidence type="ECO:0000256" key="1">
    <source>
        <dbReference type="ARBA" id="ARBA00004406"/>
    </source>
</evidence>
<dbReference type="Pfam" id="PF00789">
    <property type="entry name" value="UBX"/>
    <property type="match status" value="1"/>
</dbReference>
<name>A0AAD7T608_9TELE</name>
<dbReference type="AlphaFoldDB" id="A0AAD7T608"/>
<comment type="caution">
    <text evidence="10">The sequence shown here is derived from an EMBL/GenBank/DDBJ whole genome shotgun (WGS) entry which is preliminary data.</text>
</comment>
<evidence type="ECO:0000256" key="8">
    <source>
        <dbReference type="SAM" id="MobiDB-lite"/>
    </source>
</evidence>
<dbReference type="InterPro" id="IPR001012">
    <property type="entry name" value="UBX_dom"/>
</dbReference>
<dbReference type="InterPro" id="IPR009909">
    <property type="entry name" value="Nmi/IFP35_dom"/>
</dbReference>
<evidence type="ECO:0000256" key="6">
    <source>
        <dbReference type="ARBA" id="ARBA00046062"/>
    </source>
</evidence>
<dbReference type="Proteomes" id="UP001221898">
    <property type="component" value="Unassembled WGS sequence"/>
</dbReference>
<dbReference type="InterPro" id="IPR009938">
    <property type="entry name" value="Nmi/IFP35_N"/>
</dbReference>
<dbReference type="PANTHER" id="PTHR46424:SF1">
    <property type="entry name" value="UBX DOMAIN-CONTAINING PROTEIN 4"/>
    <property type="match status" value="1"/>
</dbReference>
<dbReference type="Gene3D" id="3.40.30.10">
    <property type="entry name" value="Glutaredoxin"/>
    <property type="match status" value="1"/>
</dbReference>
<dbReference type="EMBL" id="JAINUG010000010">
    <property type="protein sequence ID" value="KAJ8415037.1"/>
    <property type="molecule type" value="Genomic_DNA"/>
</dbReference>
<dbReference type="Pfam" id="PF23187">
    <property type="entry name" value="UBX7_N"/>
    <property type="match status" value="1"/>
</dbReference>
<evidence type="ECO:0000256" key="3">
    <source>
        <dbReference type="ARBA" id="ARBA00038812"/>
    </source>
</evidence>
<dbReference type="InterPro" id="IPR036249">
    <property type="entry name" value="Thioredoxin-like_sf"/>
</dbReference>
<evidence type="ECO:0000256" key="2">
    <source>
        <dbReference type="ARBA" id="ARBA00023230"/>
    </source>
</evidence>
<feature type="compositionally biased region" description="Low complexity" evidence="8">
    <location>
        <begin position="553"/>
        <end position="564"/>
    </location>
</feature>
<keyword evidence="2" id="KW-0834">Unfolded protein response</keyword>
<organism evidence="10 11">
    <name type="scientific">Aldrovandia affinis</name>
    <dbReference type="NCBI Taxonomy" id="143900"/>
    <lineage>
        <taxon>Eukaryota</taxon>
        <taxon>Metazoa</taxon>
        <taxon>Chordata</taxon>
        <taxon>Craniata</taxon>
        <taxon>Vertebrata</taxon>
        <taxon>Euteleostomi</taxon>
        <taxon>Actinopterygii</taxon>
        <taxon>Neopterygii</taxon>
        <taxon>Teleostei</taxon>
        <taxon>Notacanthiformes</taxon>
        <taxon>Halosauridae</taxon>
        <taxon>Aldrovandia</taxon>
    </lineage>
</organism>
<dbReference type="GO" id="GO:0005789">
    <property type="term" value="C:endoplasmic reticulum membrane"/>
    <property type="evidence" value="ECO:0007669"/>
    <property type="project" value="UniProtKB-SubCell"/>
</dbReference>
<feature type="compositionally biased region" description="Polar residues" evidence="8">
    <location>
        <begin position="479"/>
        <end position="488"/>
    </location>
</feature>
<accession>A0AAD7T608</accession>
<dbReference type="GO" id="GO:0006986">
    <property type="term" value="P:response to unfolded protein"/>
    <property type="evidence" value="ECO:0007669"/>
    <property type="project" value="UniProtKB-KW"/>
</dbReference>
<keyword evidence="7" id="KW-0175">Coiled coil</keyword>
<dbReference type="PROSITE" id="PS50033">
    <property type="entry name" value="UBX"/>
    <property type="match status" value="1"/>
</dbReference>
<sequence length="927" mass="103206">MLWFEGSIPAAVISAKEKGSVFVAVIAGDDEQSTQMISSWEDDRVVEATGHTFVAIKIDAKSETCVQFSQIYPVVCIPSSFFIGESGIPLEVIAGYVPAEELMKRIAKVKQMQTEEIGVSDSVLAQAGEDTDTSPPSSVTSEAVAQQASTSAKGQPDPTPSPSTAPENKAAPAASAASKESLSMPAEEGASSGYVTPAEDRSVSSDDMSLSSQPDKGQDAKVERLTKKLDERQERKKKGEEENEIKKEIDRRRMGKEMLDYKKKQEGDSTKRMLEERNRDKAEEKAARDRVRQQIALDRADRAARYARNKEEVDAAKAAALQAQQVVLEARKEALQRERSTVARIQFRLPDGSFFTNQFPSETRLQEARQFAAQEVGNRYGNFSLATMFPRREFSDEDLDRTLLELQLAPSASIVLLPQAGRPASVLVQSTGGGIWALLGTIFYPLLALWRLINGFLFCSPPPSPSTPERPDSAPISASAFTSASSGETTRESIRKRLLEKDGKVYRLRTEDDSEDENNTWNGNSTQQISCKLSKENQNNTVIMASTKDVSSENESSPSSLLSPAEQAQLSEAMEELAVWRSKVDKAETEKSRLILEKLETEETRKRAQKEVVNLSEQQQKSAEASLKRKKGLEDSILQLEKDNQALVDRLKEYEDMLKNKRSEYSSLQQIFKIKADIPEAKVKFTGVETEREEENDRDIVSVFTITQKPLFHLKGGQALITFEEQKVAENILKLRKCDVVFANSKMDVKPSRVTLQPSVKFEIHISVSKRKIRYSDVPPCLPEERMRDRLEIGFSKPSQGGGEVEEVVYNTDTGTGEITFLNTGVAELLALKKRYTVDIGRKVDVGVRPYFEYKLKTFQTYCGVSSRTVLLGGIQDVLDEEDLQDHLEIHFQKPSNHGGEVESIRYISNACGAEAYFNEDTAKTEA</sequence>
<feature type="compositionally biased region" description="Polar residues" evidence="8">
    <location>
        <begin position="143"/>
        <end position="153"/>
    </location>
</feature>
<feature type="coiled-coil region" evidence="7">
    <location>
        <begin position="570"/>
        <end position="671"/>
    </location>
</feature>
<evidence type="ECO:0000313" key="10">
    <source>
        <dbReference type="EMBL" id="KAJ8415037.1"/>
    </source>
</evidence>
<feature type="region of interest" description="Disordered" evidence="8">
    <location>
        <begin position="546"/>
        <end position="566"/>
    </location>
</feature>
<keyword evidence="11" id="KW-1185">Reference proteome</keyword>
<reference evidence="10" key="1">
    <citation type="journal article" date="2023" name="Science">
        <title>Genome structures resolve the early diversification of teleost fishes.</title>
        <authorList>
            <person name="Parey E."/>
            <person name="Louis A."/>
            <person name="Montfort J."/>
            <person name="Bouchez O."/>
            <person name="Roques C."/>
            <person name="Iampietro C."/>
            <person name="Lluch J."/>
            <person name="Castinel A."/>
            <person name="Donnadieu C."/>
            <person name="Desvignes T."/>
            <person name="Floi Bucao C."/>
            <person name="Jouanno E."/>
            <person name="Wen M."/>
            <person name="Mejri S."/>
            <person name="Dirks R."/>
            <person name="Jansen H."/>
            <person name="Henkel C."/>
            <person name="Chen W.J."/>
            <person name="Zahm M."/>
            <person name="Cabau C."/>
            <person name="Klopp C."/>
            <person name="Thompson A.W."/>
            <person name="Robinson-Rechavi M."/>
            <person name="Braasch I."/>
            <person name="Lecointre G."/>
            <person name="Bobe J."/>
            <person name="Postlethwait J.H."/>
            <person name="Berthelot C."/>
            <person name="Roest Crollius H."/>
            <person name="Guiguen Y."/>
        </authorList>
    </citation>
    <scope>NUCLEOTIDE SEQUENCE</scope>
    <source>
        <strain evidence="10">NC1722</strain>
    </source>
</reference>
<dbReference type="CDD" id="cd16117">
    <property type="entry name" value="UBX_UBXN4"/>
    <property type="match status" value="1"/>
</dbReference>
<comment type="subcellular location">
    <subcellularLocation>
        <location evidence="1">Endoplasmic reticulum membrane</location>
        <topology evidence="1">Peripheral membrane protein</topology>
    </subcellularLocation>
</comment>
<comment type="function">
    <text evidence="6">Involved in endoplasmic reticulum-associated protein degradation (ERAD). Acts as a platform to recruit both UBQLN1 and VCP to the ER during ERAD.</text>
</comment>
<evidence type="ECO:0000259" key="9">
    <source>
        <dbReference type="PROSITE" id="PS50033"/>
    </source>
</evidence>
<evidence type="ECO:0000256" key="7">
    <source>
        <dbReference type="SAM" id="Coils"/>
    </source>
</evidence>
<feature type="domain" description="UBX" evidence="9">
    <location>
        <begin position="338"/>
        <end position="416"/>
    </location>
</feature>
<dbReference type="Pfam" id="PF07334">
    <property type="entry name" value="IFP_35_N"/>
    <property type="match status" value="1"/>
</dbReference>
<evidence type="ECO:0000313" key="11">
    <source>
        <dbReference type="Proteomes" id="UP001221898"/>
    </source>
</evidence>
<feature type="compositionally biased region" description="Basic and acidic residues" evidence="8">
    <location>
        <begin position="216"/>
        <end position="289"/>
    </location>
</feature>
<feature type="compositionally biased region" description="Low complexity" evidence="8">
    <location>
        <begin position="205"/>
        <end position="215"/>
    </location>
</feature>
<comment type="subunit">
    <text evidence="3">Directly interacts with VCP. Interacts with UBQLN1. Forms a complex with VCP and UBQLN1.</text>
</comment>
<protein>
    <recommendedName>
        <fullName evidence="4">UBX domain-containing protein 4</fullName>
    </recommendedName>
    <alternativeName>
        <fullName evidence="5">UBX domain-containing protein 2</fullName>
    </alternativeName>
</protein>
<dbReference type="InterPro" id="IPR029071">
    <property type="entry name" value="Ubiquitin-like_domsf"/>
</dbReference>
<evidence type="ECO:0000256" key="4">
    <source>
        <dbReference type="ARBA" id="ARBA00040925"/>
    </source>
</evidence>
<proteinExistence type="predicted"/>
<feature type="region of interest" description="Disordered" evidence="8">
    <location>
        <begin position="127"/>
        <end position="289"/>
    </location>
</feature>
<gene>
    <name evidence="10" type="ORF">AAFF_G00007350</name>
</gene>
<feature type="region of interest" description="Disordered" evidence="8">
    <location>
        <begin position="463"/>
        <end position="493"/>
    </location>
</feature>
<dbReference type="SUPFAM" id="SSF54236">
    <property type="entry name" value="Ubiquitin-like"/>
    <property type="match status" value="1"/>
</dbReference>
<dbReference type="PANTHER" id="PTHR46424">
    <property type="entry name" value="UBX DOMAIN-CONTAINING PROTEIN 4"/>
    <property type="match status" value="1"/>
</dbReference>
<dbReference type="GO" id="GO:0036503">
    <property type="term" value="P:ERAD pathway"/>
    <property type="evidence" value="ECO:0007669"/>
    <property type="project" value="TreeGrafter"/>
</dbReference>
<dbReference type="SUPFAM" id="SSF52833">
    <property type="entry name" value="Thioredoxin-like"/>
    <property type="match status" value="1"/>
</dbReference>
<evidence type="ECO:0000256" key="5">
    <source>
        <dbReference type="ARBA" id="ARBA00041575"/>
    </source>
</evidence>
<dbReference type="Pfam" id="PF07292">
    <property type="entry name" value="NID"/>
    <property type="match status" value="2"/>
</dbReference>
<dbReference type="SMART" id="SM00166">
    <property type="entry name" value="UBX"/>
    <property type="match status" value="1"/>
</dbReference>